<evidence type="ECO:0000256" key="2">
    <source>
        <dbReference type="ARBA" id="ARBA00022908"/>
    </source>
</evidence>
<feature type="domain" description="Tyr recombinase" evidence="6">
    <location>
        <begin position="167"/>
        <end position="359"/>
    </location>
</feature>
<evidence type="ECO:0000256" key="5">
    <source>
        <dbReference type="PROSITE-ProRule" id="PRU01248"/>
    </source>
</evidence>
<evidence type="ECO:0000259" key="7">
    <source>
        <dbReference type="PROSITE" id="PS51900"/>
    </source>
</evidence>
<evidence type="ECO:0000313" key="8">
    <source>
        <dbReference type="EMBL" id="GBG05277.1"/>
    </source>
</evidence>
<comment type="similarity">
    <text evidence="1">Belongs to the 'phage' integrase family.</text>
</comment>
<keyword evidence="2" id="KW-0229">DNA integration</keyword>
<dbReference type="Gene3D" id="1.10.150.130">
    <property type="match status" value="1"/>
</dbReference>
<dbReference type="InterPro" id="IPR011010">
    <property type="entry name" value="DNA_brk_join_enz"/>
</dbReference>
<feature type="domain" description="Core-binding (CB)" evidence="7">
    <location>
        <begin position="59"/>
        <end position="146"/>
    </location>
</feature>
<dbReference type="PANTHER" id="PTHR30629">
    <property type="entry name" value="PROPHAGE INTEGRASE"/>
    <property type="match status" value="1"/>
</dbReference>
<evidence type="ECO:0000256" key="4">
    <source>
        <dbReference type="ARBA" id="ARBA00023172"/>
    </source>
</evidence>
<dbReference type="InterPro" id="IPR044068">
    <property type="entry name" value="CB"/>
</dbReference>
<dbReference type="InterPro" id="IPR010998">
    <property type="entry name" value="Integrase_recombinase_N"/>
</dbReference>
<accession>A0A2Z6TR24</accession>
<dbReference type="PROSITE" id="PS51898">
    <property type="entry name" value="TYR_RECOMBINASE"/>
    <property type="match status" value="1"/>
</dbReference>
<dbReference type="AlphaFoldDB" id="A0A2Z6TR24"/>
<evidence type="ECO:0000313" key="9">
    <source>
        <dbReference type="Proteomes" id="UP000257317"/>
    </source>
</evidence>
<protein>
    <submittedName>
        <fullName evidence="8">Integrase</fullName>
    </submittedName>
</protein>
<dbReference type="RefSeq" id="WP_117118606.1">
    <property type="nucleotide sequence ID" value="NZ_BFBY01000009.1"/>
</dbReference>
<dbReference type="CDD" id="cd01189">
    <property type="entry name" value="INT_ICEBs1_C_like"/>
    <property type="match status" value="1"/>
</dbReference>
<dbReference type="InterPro" id="IPR028259">
    <property type="entry name" value="AP2-like_int_N"/>
</dbReference>
<sequence>MGIYKAKNGTWFVNKSWTNEQGIRKYKTKRGFKTKREAQEYELKLLNQIASGIDVFTNPIFADYFDQWVATYKGSLEHPHGSIRPNTLREYLLDSKRIHQGFGQTKVKQINRLSYQNFINEFGSNHSKITVTKLHNHIKASVNTAIEEGLITQNFTKGIALHYNPNKKRKVTYLEDHEIKRLLHYLIAHRHPNSSGSYMIITILYTGLRESEAAGLTWDCVDFDNLTLTINKAWDYKAKDYGPTKNYSSNRIIGISKRLAEILKELQANHPTKVFWSQSYQTIPQSHSLINTLRRALKKLNIEAPGVQIHSLRHSQVALLLNANISLYDIAQRLGHSEITTTQKIYAYEFKKHKALVNRQISTALDQL</sequence>
<evidence type="ECO:0000256" key="1">
    <source>
        <dbReference type="ARBA" id="ARBA00008857"/>
    </source>
</evidence>
<dbReference type="SUPFAM" id="SSF56349">
    <property type="entry name" value="DNA breaking-rejoining enzymes"/>
    <property type="match status" value="1"/>
</dbReference>
<dbReference type="Pfam" id="PF00589">
    <property type="entry name" value="Phage_integrase"/>
    <property type="match status" value="1"/>
</dbReference>
<evidence type="ECO:0000259" key="6">
    <source>
        <dbReference type="PROSITE" id="PS51898"/>
    </source>
</evidence>
<reference evidence="9" key="1">
    <citation type="submission" date="2018-03" db="EMBL/GenBank/DDBJ databases">
        <title>New taxa in the Lactobacillus gasseri group.</title>
        <authorList>
            <person name="Tanizawa Y."/>
            <person name="Tohno M."/>
            <person name="Endo A."/>
            <person name="Arita M."/>
        </authorList>
    </citation>
    <scope>NUCLEOTIDE SEQUENCE [LARGE SCALE GENOMIC DNA]</scope>
    <source>
        <strain evidence="9">DSM 24759</strain>
    </source>
</reference>
<dbReference type="GO" id="GO:0006310">
    <property type="term" value="P:DNA recombination"/>
    <property type="evidence" value="ECO:0007669"/>
    <property type="project" value="UniProtKB-KW"/>
</dbReference>
<keyword evidence="4" id="KW-0233">DNA recombination</keyword>
<dbReference type="EMBL" id="BFBY01000009">
    <property type="protein sequence ID" value="GBG05277.1"/>
    <property type="molecule type" value="Genomic_DNA"/>
</dbReference>
<keyword evidence="3 5" id="KW-0238">DNA-binding</keyword>
<comment type="caution">
    <text evidence="8">The sequence shown here is derived from an EMBL/GenBank/DDBJ whole genome shotgun (WGS) entry which is preliminary data.</text>
</comment>
<dbReference type="OrthoDB" id="9803188at2"/>
<dbReference type="Pfam" id="PF14657">
    <property type="entry name" value="Arm-DNA-bind_4"/>
    <property type="match status" value="1"/>
</dbReference>
<dbReference type="Gene3D" id="1.10.443.10">
    <property type="entry name" value="Intergrase catalytic core"/>
    <property type="match status" value="1"/>
</dbReference>
<proteinExistence type="inferred from homology"/>
<evidence type="ECO:0000256" key="3">
    <source>
        <dbReference type="ARBA" id="ARBA00023125"/>
    </source>
</evidence>
<dbReference type="GO" id="GO:0015074">
    <property type="term" value="P:DNA integration"/>
    <property type="evidence" value="ECO:0007669"/>
    <property type="project" value="UniProtKB-KW"/>
</dbReference>
<name>A0A2Z6TR24_9LACO</name>
<gene>
    <name evidence="8" type="ORF">LrDSM24759_11910</name>
</gene>
<dbReference type="InterPro" id="IPR002104">
    <property type="entry name" value="Integrase_catalytic"/>
</dbReference>
<dbReference type="GO" id="GO:0003677">
    <property type="term" value="F:DNA binding"/>
    <property type="evidence" value="ECO:0007669"/>
    <property type="project" value="UniProtKB-UniRule"/>
</dbReference>
<organism evidence="8 9">
    <name type="scientific">Lactobacillus rodentium</name>
    <dbReference type="NCBI Taxonomy" id="947835"/>
    <lineage>
        <taxon>Bacteria</taxon>
        <taxon>Bacillati</taxon>
        <taxon>Bacillota</taxon>
        <taxon>Bacilli</taxon>
        <taxon>Lactobacillales</taxon>
        <taxon>Lactobacillaceae</taxon>
        <taxon>Lactobacillus</taxon>
    </lineage>
</organism>
<dbReference type="PANTHER" id="PTHR30629:SF2">
    <property type="entry name" value="PROPHAGE INTEGRASE INTS-RELATED"/>
    <property type="match status" value="1"/>
</dbReference>
<dbReference type="PROSITE" id="PS51900">
    <property type="entry name" value="CB"/>
    <property type="match status" value="1"/>
</dbReference>
<keyword evidence="9" id="KW-1185">Reference proteome</keyword>
<dbReference type="InterPro" id="IPR050808">
    <property type="entry name" value="Phage_Integrase"/>
</dbReference>
<dbReference type="InterPro" id="IPR013762">
    <property type="entry name" value="Integrase-like_cat_sf"/>
</dbReference>
<dbReference type="Proteomes" id="UP000257317">
    <property type="component" value="Unassembled WGS sequence"/>
</dbReference>